<keyword evidence="11" id="KW-1185">Reference proteome</keyword>
<feature type="region of interest" description="Disordered" evidence="8">
    <location>
        <begin position="1"/>
        <end position="86"/>
    </location>
</feature>
<evidence type="ECO:0000256" key="6">
    <source>
        <dbReference type="ARBA" id="ARBA00023136"/>
    </source>
</evidence>
<organism evidence="10 11">
    <name type="scientific">Bodo saltans</name>
    <name type="common">Flagellated protozoan</name>
    <dbReference type="NCBI Taxonomy" id="75058"/>
    <lineage>
        <taxon>Eukaryota</taxon>
        <taxon>Discoba</taxon>
        <taxon>Euglenozoa</taxon>
        <taxon>Kinetoplastea</taxon>
        <taxon>Metakinetoplastina</taxon>
        <taxon>Eubodonida</taxon>
        <taxon>Bodonidae</taxon>
        <taxon>Bodo</taxon>
    </lineage>
</organism>
<feature type="compositionally biased region" description="Polar residues" evidence="8">
    <location>
        <begin position="17"/>
        <end position="31"/>
    </location>
</feature>
<dbReference type="OrthoDB" id="529273at2759"/>
<evidence type="ECO:0000256" key="7">
    <source>
        <dbReference type="ARBA" id="ARBA00023180"/>
    </source>
</evidence>
<evidence type="ECO:0000256" key="2">
    <source>
        <dbReference type="ARBA" id="ARBA00022676"/>
    </source>
</evidence>
<dbReference type="PANTHER" id="PTHR20961:SF38">
    <property type="entry name" value="PROTEIN O-LINKED-MANNOSE BETA-1,4-N-ACETYLGLUCOSAMINYLTRANSFERASE 2"/>
    <property type="match status" value="1"/>
</dbReference>
<dbReference type="GO" id="GO:0016757">
    <property type="term" value="F:glycosyltransferase activity"/>
    <property type="evidence" value="ECO:0007669"/>
    <property type="project" value="UniProtKB-KW"/>
</dbReference>
<dbReference type="PANTHER" id="PTHR20961">
    <property type="entry name" value="GLYCOSYLTRANSFERASE"/>
    <property type="match status" value="1"/>
</dbReference>
<dbReference type="VEuPathDB" id="TriTrypDB:BSAL_02240"/>
<evidence type="ECO:0000313" key="10">
    <source>
        <dbReference type="EMBL" id="CUG90834.1"/>
    </source>
</evidence>
<evidence type="ECO:0000313" key="11">
    <source>
        <dbReference type="Proteomes" id="UP000051952"/>
    </source>
</evidence>
<reference evidence="11" key="1">
    <citation type="submission" date="2015-09" db="EMBL/GenBank/DDBJ databases">
        <authorList>
            <consortium name="Pathogen Informatics"/>
        </authorList>
    </citation>
    <scope>NUCLEOTIDE SEQUENCE [LARGE SCALE GENOMIC DNA]</scope>
    <source>
        <strain evidence="11">Lake Konstanz</strain>
    </source>
</reference>
<keyword evidence="4" id="KW-0812">Transmembrane</keyword>
<sequence>MHMNATSYVHHHAVATGNRNSSTTTEVLSENSRAAASSSAPLDVPVASSISPPHPTHVSVTAPTQSTTPATKTSKSPTTSSPPESLKQFVADCSRTDTGVLPKWSTNAVLHDVYLTRGQQLFCTQGKQLFWDAPGEGNWALARGDAKMYPIQDAAWYHNESTHLVLHPRVAVVTTTLLSMYHMLNDFVLPWPLVLEQIIKRKSPKFPSPPGDTSWLNKLPLDYILLHVDGSLRGTGNDDVALMVLSTLLPNDGELRKLIYDNTARDASVHCYCRAMLQMPTFLITYPKLATTMIVDGDFERRRWTEHMKSAINRKFGFLPYGTYPIPDSAVKSLWTAKDLPPLPTMPAATNNTSDQLPLTMKPSTTTIRPRLVVYLRTTTRLIWRVDEMIAMAKAVGFDVLVLFPERYNLTVQATSARYADVVMAIHGAALTWIALLDTRGRFSHCREVIELCHYGRPFKRVHNVYEVLAADNQLWYTRLAPTGVLFDANVIPGKYQRQEKKLLNKKSFPHELLGFRYQTAVYDMPTIARALQSSFDRVSSCLRDQKPISRSLLPKDGQPVWKLS</sequence>
<comment type="subcellular location">
    <subcellularLocation>
        <location evidence="1">Membrane</location>
        <topology evidence="1">Single-pass membrane protein</topology>
    </subcellularLocation>
</comment>
<dbReference type="EMBL" id="CYKH01001867">
    <property type="protein sequence ID" value="CUG90834.1"/>
    <property type="molecule type" value="Genomic_DNA"/>
</dbReference>
<keyword evidence="3" id="KW-0808">Transferase</keyword>
<feature type="compositionally biased region" description="Low complexity" evidence="8">
    <location>
        <begin position="61"/>
        <end position="83"/>
    </location>
</feature>
<dbReference type="Proteomes" id="UP000051952">
    <property type="component" value="Unassembled WGS sequence"/>
</dbReference>
<evidence type="ECO:0000256" key="1">
    <source>
        <dbReference type="ARBA" id="ARBA00004167"/>
    </source>
</evidence>
<keyword evidence="2" id="KW-0328">Glycosyltransferase</keyword>
<dbReference type="AlphaFoldDB" id="A0A0S4JKB9"/>
<evidence type="ECO:0000256" key="8">
    <source>
        <dbReference type="SAM" id="MobiDB-lite"/>
    </source>
</evidence>
<evidence type="ECO:0000256" key="4">
    <source>
        <dbReference type="ARBA" id="ARBA00022692"/>
    </source>
</evidence>
<accession>A0A0S4JKB9</accession>
<name>A0A0S4JKB9_BODSA</name>
<evidence type="ECO:0000256" key="5">
    <source>
        <dbReference type="ARBA" id="ARBA00022989"/>
    </source>
</evidence>
<evidence type="ECO:0000256" key="3">
    <source>
        <dbReference type="ARBA" id="ARBA00022679"/>
    </source>
</evidence>
<proteinExistence type="predicted"/>
<keyword evidence="5" id="KW-1133">Transmembrane helix</keyword>
<dbReference type="InterPro" id="IPR007657">
    <property type="entry name" value="Glycosyltransferase_61"/>
</dbReference>
<keyword evidence="6" id="KW-0472">Membrane</keyword>
<protein>
    <recommendedName>
        <fullName evidence="9">Glycosyltransferase 61 catalytic domain-containing protein</fullName>
    </recommendedName>
</protein>
<feature type="domain" description="Glycosyltransferase 61 catalytic" evidence="9">
    <location>
        <begin position="221"/>
        <end position="434"/>
    </location>
</feature>
<gene>
    <name evidence="10" type="ORF">BSAL_02240</name>
</gene>
<dbReference type="Pfam" id="PF04577">
    <property type="entry name" value="Glyco_transf_61"/>
    <property type="match status" value="1"/>
</dbReference>
<keyword evidence="7" id="KW-0325">Glycoprotein</keyword>
<dbReference type="InterPro" id="IPR049625">
    <property type="entry name" value="Glyco_transf_61_cat"/>
</dbReference>
<dbReference type="GO" id="GO:0016020">
    <property type="term" value="C:membrane"/>
    <property type="evidence" value="ECO:0007669"/>
    <property type="project" value="UniProtKB-SubCell"/>
</dbReference>
<evidence type="ECO:0000259" key="9">
    <source>
        <dbReference type="Pfam" id="PF04577"/>
    </source>
</evidence>